<dbReference type="AlphaFoldDB" id="A0A8H3LYE2"/>
<sequence>MRVFGPPCTRKINFFLTKRIVFERRVESCIKEYMGLRRFLGISGCAGFRQIPMDLKMRFHGFNVEFGQPKKRVKIRFLNFFGCTRSFILDTHLLSSLISASLLKCEINFFDVSVRNEDDWVSYRYGQSFKMFGRVGNSAAGSSLYLKTRVKSDDFFGFTGMFALNSA</sequence>
<reference evidence="1" key="1">
    <citation type="submission" date="2019-10" db="EMBL/GenBank/DDBJ databases">
        <title>Conservation and host-specific expression of non-tandemly repeated heterogenous ribosome RNA gene in arbuscular mycorrhizal fungi.</title>
        <authorList>
            <person name="Maeda T."/>
            <person name="Kobayashi Y."/>
            <person name="Nakagawa T."/>
            <person name="Ezawa T."/>
            <person name="Yamaguchi K."/>
            <person name="Bino T."/>
            <person name="Nishimoto Y."/>
            <person name="Shigenobu S."/>
            <person name="Kawaguchi M."/>
        </authorList>
    </citation>
    <scope>NUCLEOTIDE SEQUENCE</scope>
    <source>
        <strain evidence="1">HR1</strain>
    </source>
</reference>
<dbReference type="EMBL" id="BLAL01000228">
    <property type="protein sequence ID" value="GES93494.1"/>
    <property type="molecule type" value="Genomic_DNA"/>
</dbReference>
<accession>A0A8H3LYE2</accession>
<protein>
    <submittedName>
        <fullName evidence="1">Uncharacterized protein</fullName>
    </submittedName>
</protein>
<evidence type="ECO:0000313" key="2">
    <source>
        <dbReference type="Proteomes" id="UP000615446"/>
    </source>
</evidence>
<name>A0A8H3LYE2_9GLOM</name>
<dbReference type="Proteomes" id="UP000615446">
    <property type="component" value="Unassembled WGS sequence"/>
</dbReference>
<gene>
    <name evidence="1" type="ORF">RCL2_002023700</name>
</gene>
<evidence type="ECO:0000313" key="1">
    <source>
        <dbReference type="EMBL" id="GES93494.1"/>
    </source>
</evidence>
<organism evidence="1 2">
    <name type="scientific">Rhizophagus clarus</name>
    <dbReference type="NCBI Taxonomy" id="94130"/>
    <lineage>
        <taxon>Eukaryota</taxon>
        <taxon>Fungi</taxon>
        <taxon>Fungi incertae sedis</taxon>
        <taxon>Mucoromycota</taxon>
        <taxon>Glomeromycotina</taxon>
        <taxon>Glomeromycetes</taxon>
        <taxon>Glomerales</taxon>
        <taxon>Glomeraceae</taxon>
        <taxon>Rhizophagus</taxon>
    </lineage>
</organism>
<proteinExistence type="predicted"/>
<comment type="caution">
    <text evidence="1">The sequence shown here is derived from an EMBL/GenBank/DDBJ whole genome shotgun (WGS) entry which is preliminary data.</text>
</comment>